<feature type="transmembrane region" description="Helical" evidence="4">
    <location>
        <begin position="137"/>
        <end position="158"/>
    </location>
</feature>
<dbReference type="EC" id="2.7.7.65" evidence="2"/>
<dbReference type="InterPro" id="IPR029787">
    <property type="entry name" value="Nucleotide_cyclase"/>
</dbReference>
<evidence type="ECO:0000256" key="1">
    <source>
        <dbReference type="ARBA" id="ARBA00001946"/>
    </source>
</evidence>
<evidence type="ECO:0000313" key="9">
    <source>
        <dbReference type="Proteomes" id="UP000242087"/>
    </source>
</evidence>
<proteinExistence type="predicted"/>
<evidence type="ECO:0000313" key="8">
    <source>
        <dbReference type="Proteomes" id="UP000241514"/>
    </source>
</evidence>
<evidence type="ECO:0000256" key="4">
    <source>
        <dbReference type="SAM" id="Phobius"/>
    </source>
</evidence>
<comment type="catalytic activity">
    <reaction evidence="3">
        <text>2 GTP = 3',3'-c-di-GMP + 2 diphosphate</text>
        <dbReference type="Rhea" id="RHEA:24898"/>
        <dbReference type="ChEBI" id="CHEBI:33019"/>
        <dbReference type="ChEBI" id="CHEBI:37565"/>
        <dbReference type="ChEBI" id="CHEBI:58805"/>
        <dbReference type="EC" id="2.7.7.65"/>
    </reaction>
</comment>
<evidence type="ECO:0000313" key="6">
    <source>
        <dbReference type="EMBL" id="PTB89018.1"/>
    </source>
</evidence>
<evidence type="ECO:0000313" key="7">
    <source>
        <dbReference type="EMBL" id="PTB90494.1"/>
    </source>
</evidence>
<evidence type="ECO:0000259" key="5">
    <source>
        <dbReference type="PROSITE" id="PS50887"/>
    </source>
</evidence>
<dbReference type="NCBIfam" id="TIGR00254">
    <property type="entry name" value="GGDEF"/>
    <property type="match status" value="1"/>
</dbReference>
<protein>
    <recommendedName>
        <fullName evidence="2">diguanylate cyclase</fullName>
        <ecNumber evidence="2">2.7.7.65</ecNumber>
    </recommendedName>
</protein>
<dbReference type="CDD" id="cd01949">
    <property type="entry name" value="GGDEF"/>
    <property type="match status" value="1"/>
</dbReference>
<keyword evidence="4" id="KW-0812">Transmembrane</keyword>
<evidence type="ECO:0000256" key="3">
    <source>
        <dbReference type="ARBA" id="ARBA00034247"/>
    </source>
</evidence>
<dbReference type="SMART" id="SM00267">
    <property type="entry name" value="GGDEF"/>
    <property type="match status" value="1"/>
</dbReference>
<dbReference type="Pfam" id="PF20966">
    <property type="entry name" value="MASE6"/>
    <property type="match status" value="1"/>
</dbReference>
<evidence type="ECO:0000256" key="2">
    <source>
        <dbReference type="ARBA" id="ARBA00012528"/>
    </source>
</evidence>
<keyword evidence="4" id="KW-0472">Membrane</keyword>
<dbReference type="Proteomes" id="UP000241514">
    <property type="component" value="Unassembled WGS sequence"/>
</dbReference>
<name>A0A2T4D5J2_9GAMM</name>
<dbReference type="InterPro" id="IPR050469">
    <property type="entry name" value="Diguanylate_Cyclase"/>
</dbReference>
<gene>
    <name evidence="7" type="ORF">C9927_00160</name>
    <name evidence="6" type="ORF">C9928_04825</name>
</gene>
<dbReference type="PROSITE" id="PS50887">
    <property type="entry name" value="GGDEF"/>
    <property type="match status" value="1"/>
</dbReference>
<dbReference type="Gene3D" id="3.30.70.270">
    <property type="match status" value="1"/>
</dbReference>
<feature type="domain" description="GGDEF" evidence="5">
    <location>
        <begin position="206"/>
        <end position="334"/>
    </location>
</feature>
<reference evidence="8 9" key="1">
    <citation type="submission" date="2018-03" db="EMBL/GenBank/DDBJ databases">
        <title>Cross-interface Injection: A General Nanoliter Liquid Handling Method Applied to Single Cells Genome Amplification Automated Nanoliter Liquid Handling Applied to Single Cell Multiple Displacement Amplification.</title>
        <authorList>
            <person name="Yun J."/>
            <person name="Xu P."/>
            <person name="Xu J."/>
            <person name="Dai X."/>
            <person name="Wang Y."/>
            <person name="Zheng X."/>
            <person name="Cao C."/>
            <person name="Yi Q."/>
            <person name="Zhu Y."/>
            <person name="Wang L."/>
            <person name="Dong Z."/>
            <person name="Huang Y."/>
            <person name="Huang L."/>
            <person name="Du W."/>
        </authorList>
    </citation>
    <scope>NUCLEOTIDE SEQUENCE [LARGE SCALE GENOMIC DNA]</scope>
    <source>
        <strain evidence="7 9">A12-4</strain>
        <strain evidence="6 8">A9-4</strain>
    </source>
</reference>
<feature type="transmembrane region" description="Helical" evidence="4">
    <location>
        <begin position="92"/>
        <end position="108"/>
    </location>
</feature>
<sequence length="334" mass="37906">MASTAYRHQYTLVMSVLWIIGVFSFVIGTLNVVVFAAYELAAFNYISLVAAALIGVYHQRHRQLRRSSWLVCLAITFNVMMFMHLVTGNSYSVLWVTVIPPIVFFLLGRKVGAWYTAIVFGYTIGFMAYQLPRAQPLTMGLGSLLNIIEVFTAHWFLFRHYEKSRADAYDELERLSNTDRLTGLANRLSLDATLSQFTRSDNDNFDEAAIVLADIDHFKTINDRFGHLQGDRVLQQIAQLLRLQVREADFVGRWGGEEFMLILPNTSTTEAFAICEQLREQIAELKLFPNERTTMSFGVASLQPNQAPEQAVAAADQALYEAKHQGRNRTIVNF</sequence>
<feature type="transmembrane region" description="Helical" evidence="4">
    <location>
        <begin position="69"/>
        <end position="86"/>
    </location>
</feature>
<dbReference type="AlphaFoldDB" id="A0A2T4D5J2"/>
<dbReference type="GO" id="GO:0052621">
    <property type="term" value="F:diguanylate cyclase activity"/>
    <property type="evidence" value="ECO:0007669"/>
    <property type="project" value="UniProtKB-EC"/>
</dbReference>
<feature type="transmembrane region" description="Helical" evidence="4">
    <location>
        <begin position="40"/>
        <end position="57"/>
    </location>
</feature>
<comment type="caution">
    <text evidence="7">The sequence shown here is derived from an EMBL/GenBank/DDBJ whole genome shotgun (WGS) entry which is preliminary data.</text>
</comment>
<feature type="transmembrane region" description="Helical" evidence="4">
    <location>
        <begin position="113"/>
        <end position="131"/>
    </location>
</feature>
<dbReference type="PANTHER" id="PTHR45138">
    <property type="entry name" value="REGULATORY COMPONENTS OF SENSORY TRANSDUCTION SYSTEM"/>
    <property type="match status" value="1"/>
</dbReference>
<dbReference type="Pfam" id="PF00990">
    <property type="entry name" value="GGDEF"/>
    <property type="match status" value="1"/>
</dbReference>
<accession>A0A2T4D5J2</accession>
<dbReference type="InterPro" id="IPR043128">
    <property type="entry name" value="Rev_trsase/Diguanyl_cyclase"/>
</dbReference>
<dbReference type="EMBL" id="PYVF01000001">
    <property type="protein sequence ID" value="PTB90494.1"/>
    <property type="molecule type" value="Genomic_DNA"/>
</dbReference>
<dbReference type="SUPFAM" id="SSF55073">
    <property type="entry name" value="Nucleotide cyclase"/>
    <property type="match status" value="1"/>
</dbReference>
<dbReference type="Proteomes" id="UP000242087">
    <property type="component" value="Unassembled WGS sequence"/>
</dbReference>
<organism evidence="7 9">
    <name type="scientific">Pseudidiomarina aestuarii</name>
    <dbReference type="NCBI Taxonomy" id="624146"/>
    <lineage>
        <taxon>Bacteria</taxon>
        <taxon>Pseudomonadati</taxon>
        <taxon>Pseudomonadota</taxon>
        <taxon>Gammaproteobacteria</taxon>
        <taxon>Alteromonadales</taxon>
        <taxon>Idiomarinaceae</taxon>
        <taxon>Pseudidiomarina</taxon>
    </lineage>
</organism>
<dbReference type="InterPro" id="IPR000160">
    <property type="entry name" value="GGDEF_dom"/>
</dbReference>
<feature type="transmembrane region" description="Helical" evidence="4">
    <location>
        <begin position="12"/>
        <end position="34"/>
    </location>
</feature>
<dbReference type="InterPro" id="IPR048435">
    <property type="entry name" value="MASE6"/>
</dbReference>
<dbReference type="PANTHER" id="PTHR45138:SF9">
    <property type="entry name" value="DIGUANYLATE CYCLASE DGCM-RELATED"/>
    <property type="match status" value="1"/>
</dbReference>
<dbReference type="FunFam" id="3.30.70.270:FF:000001">
    <property type="entry name" value="Diguanylate cyclase domain protein"/>
    <property type="match status" value="1"/>
</dbReference>
<keyword evidence="4" id="KW-1133">Transmembrane helix</keyword>
<dbReference type="EMBL" id="PYVG01000024">
    <property type="protein sequence ID" value="PTB89018.1"/>
    <property type="molecule type" value="Genomic_DNA"/>
</dbReference>
<dbReference type="RefSeq" id="WP_417657635.1">
    <property type="nucleotide sequence ID" value="NZ_JBLXDX010000004.1"/>
</dbReference>
<comment type="cofactor">
    <cofactor evidence="1">
        <name>Mg(2+)</name>
        <dbReference type="ChEBI" id="CHEBI:18420"/>
    </cofactor>
</comment>